<proteinExistence type="predicted"/>
<comment type="caution">
    <text evidence="1">The sequence shown here is derived from an EMBL/GenBank/DDBJ whole genome shotgun (WGS) entry which is preliminary data.</text>
</comment>
<dbReference type="AlphaFoldDB" id="A0A066WJ56"/>
<dbReference type="PATRIC" id="fig|1492738.3.peg.2856"/>
<gene>
    <name evidence="1" type="ORF">FEM21_28690</name>
</gene>
<evidence type="ECO:0000313" key="1">
    <source>
        <dbReference type="EMBL" id="KDN54052.1"/>
    </source>
</evidence>
<sequence length="51" mass="5654">MPPISECAAAVSCNKLHNSVYFKLPEGKHWVKLISKSLHKMEVKLGSIGMD</sequence>
<reference evidence="1 2" key="1">
    <citation type="submission" date="2014-05" db="EMBL/GenBank/DDBJ databases">
        <title>Genome Sequence of Flavobacterium sp. EM1321.</title>
        <authorList>
            <person name="Shin S.-K."/>
            <person name="Yi H."/>
        </authorList>
    </citation>
    <scope>NUCLEOTIDE SEQUENCE [LARGE SCALE GENOMIC DNA]</scope>
    <source>
        <strain evidence="1 2">EM1321</strain>
    </source>
</reference>
<organism evidence="1 2">
    <name type="scientific">Flavobacterium seoulense</name>
    <dbReference type="NCBI Taxonomy" id="1492738"/>
    <lineage>
        <taxon>Bacteria</taxon>
        <taxon>Pseudomonadati</taxon>
        <taxon>Bacteroidota</taxon>
        <taxon>Flavobacteriia</taxon>
        <taxon>Flavobacteriales</taxon>
        <taxon>Flavobacteriaceae</taxon>
        <taxon>Flavobacterium</taxon>
    </lineage>
</organism>
<protein>
    <submittedName>
        <fullName evidence="1">Uncharacterized protein</fullName>
    </submittedName>
</protein>
<dbReference type="EMBL" id="JNCA01000029">
    <property type="protein sequence ID" value="KDN54052.1"/>
    <property type="molecule type" value="Genomic_DNA"/>
</dbReference>
<dbReference type="Proteomes" id="UP000027064">
    <property type="component" value="Unassembled WGS sequence"/>
</dbReference>
<name>A0A066WJ56_9FLAO</name>
<accession>A0A066WJ56</accession>
<keyword evidence="2" id="KW-1185">Reference proteome</keyword>
<evidence type="ECO:0000313" key="2">
    <source>
        <dbReference type="Proteomes" id="UP000027064"/>
    </source>
</evidence>